<protein>
    <submittedName>
        <fullName evidence="1">Novel plant snare 13</fullName>
    </submittedName>
</protein>
<dbReference type="EMBL" id="BKCP01006393">
    <property type="protein sequence ID" value="GER42559.1"/>
    <property type="molecule type" value="Genomic_DNA"/>
</dbReference>
<comment type="caution">
    <text evidence="1">The sequence shown here is derived from an EMBL/GenBank/DDBJ whole genome shotgun (WGS) entry which is preliminary data.</text>
</comment>
<reference evidence="2" key="1">
    <citation type="journal article" date="2019" name="Curr. Biol.">
        <title>Genome Sequence of Striga asiatica Provides Insight into the Evolution of Plant Parasitism.</title>
        <authorList>
            <person name="Yoshida S."/>
            <person name="Kim S."/>
            <person name="Wafula E.K."/>
            <person name="Tanskanen J."/>
            <person name="Kim Y.M."/>
            <person name="Honaas L."/>
            <person name="Yang Z."/>
            <person name="Spallek T."/>
            <person name="Conn C.E."/>
            <person name="Ichihashi Y."/>
            <person name="Cheong K."/>
            <person name="Cui S."/>
            <person name="Der J.P."/>
            <person name="Gundlach H."/>
            <person name="Jiao Y."/>
            <person name="Hori C."/>
            <person name="Ishida J.K."/>
            <person name="Kasahara H."/>
            <person name="Kiba T."/>
            <person name="Kim M.S."/>
            <person name="Koo N."/>
            <person name="Laohavisit A."/>
            <person name="Lee Y.H."/>
            <person name="Lumba S."/>
            <person name="McCourt P."/>
            <person name="Mortimer J.C."/>
            <person name="Mutuku J.M."/>
            <person name="Nomura T."/>
            <person name="Sasaki-Sekimoto Y."/>
            <person name="Seto Y."/>
            <person name="Wang Y."/>
            <person name="Wakatake T."/>
            <person name="Sakakibara H."/>
            <person name="Demura T."/>
            <person name="Yamaguchi S."/>
            <person name="Yoneyama K."/>
            <person name="Manabe R.I."/>
            <person name="Nelson D.C."/>
            <person name="Schulman A.H."/>
            <person name="Timko M.P."/>
            <person name="dePamphilis C.W."/>
            <person name="Choi D."/>
            <person name="Shirasu K."/>
        </authorList>
    </citation>
    <scope>NUCLEOTIDE SEQUENCE [LARGE SCALE GENOMIC DNA]</scope>
    <source>
        <strain evidence="2">cv. UVA1</strain>
    </source>
</reference>
<dbReference type="Proteomes" id="UP000325081">
    <property type="component" value="Unassembled WGS sequence"/>
</dbReference>
<name>A0A5A7QBD5_STRAF</name>
<dbReference type="AlphaFoldDB" id="A0A5A7QBD5"/>
<gene>
    <name evidence="1" type="ORF">STAS_19345</name>
</gene>
<proteinExistence type="predicted"/>
<sequence length="112" mass="12522">MVFATGVARHRLEQGAIMELILLRGTFPEKIRLRLLGTSPAAQLLANEPGDAVRGSRFEAVPDNRVELICSFKKEWAVSYMNNLEGKRVELFAMGIGPYDSQADENFQLQVI</sequence>
<keyword evidence="2" id="KW-1185">Reference proteome</keyword>
<organism evidence="1 2">
    <name type="scientific">Striga asiatica</name>
    <name type="common">Asiatic witchweed</name>
    <name type="synonym">Buchnera asiatica</name>
    <dbReference type="NCBI Taxonomy" id="4170"/>
    <lineage>
        <taxon>Eukaryota</taxon>
        <taxon>Viridiplantae</taxon>
        <taxon>Streptophyta</taxon>
        <taxon>Embryophyta</taxon>
        <taxon>Tracheophyta</taxon>
        <taxon>Spermatophyta</taxon>
        <taxon>Magnoliopsida</taxon>
        <taxon>eudicotyledons</taxon>
        <taxon>Gunneridae</taxon>
        <taxon>Pentapetalae</taxon>
        <taxon>asterids</taxon>
        <taxon>lamiids</taxon>
        <taxon>Lamiales</taxon>
        <taxon>Orobanchaceae</taxon>
        <taxon>Buchnereae</taxon>
        <taxon>Striga</taxon>
    </lineage>
</organism>
<evidence type="ECO:0000313" key="1">
    <source>
        <dbReference type="EMBL" id="GER42559.1"/>
    </source>
</evidence>
<evidence type="ECO:0000313" key="2">
    <source>
        <dbReference type="Proteomes" id="UP000325081"/>
    </source>
</evidence>
<accession>A0A5A7QBD5</accession>